<comment type="caution">
    <text evidence="1">The sequence shown here is derived from an EMBL/GenBank/DDBJ whole genome shotgun (WGS) entry which is preliminary data.</text>
</comment>
<dbReference type="AlphaFoldDB" id="A0A814PLD1"/>
<accession>A0A814PLD1</accession>
<evidence type="ECO:0000313" key="2">
    <source>
        <dbReference type="Proteomes" id="UP000663879"/>
    </source>
</evidence>
<sequence>MINDILIDNDFSVSNKKNKDLTLETINQTKKFKPFDSDFTINLSNKKIKKKVREEQYLFKSIIQPTLSDSNKNIFIFDSNHQETLNEQILSDTANDNITNFSDNNLDNILMQPSNNDELNEFETYSNDQSINTNDSYIESDESMNESNVENNNKEFDKSRLFQGSEIDVSQFLLTFYAIKAKHKLTDSASNDILKLIKIILPNNNNCPKTLNKFEKSFIKSNTAEYLEICHLCLHKTNIKSFEYFQNKPSVCSTCNIEFSTLVRFGIKSQLIEILQNEINFDQIRKNVQKARSKVSHEIETALDGSVYQEALKQIDQNKLIISLNLNCDGCPLIKSKNYCLWPLTATITELIQSTRESFQNIIILGIFNLLYFIRRLLKN</sequence>
<organism evidence="1 2">
    <name type="scientific">Brachionus calyciflorus</name>
    <dbReference type="NCBI Taxonomy" id="104777"/>
    <lineage>
        <taxon>Eukaryota</taxon>
        <taxon>Metazoa</taxon>
        <taxon>Spiralia</taxon>
        <taxon>Gnathifera</taxon>
        <taxon>Rotifera</taxon>
        <taxon>Eurotatoria</taxon>
        <taxon>Monogononta</taxon>
        <taxon>Pseudotrocha</taxon>
        <taxon>Ploima</taxon>
        <taxon>Brachionidae</taxon>
        <taxon>Brachionus</taxon>
    </lineage>
</organism>
<dbReference type="Proteomes" id="UP000663879">
    <property type="component" value="Unassembled WGS sequence"/>
</dbReference>
<keyword evidence="2" id="KW-1185">Reference proteome</keyword>
<dbReference type="EMBL" id="CAJNOC010007958">
    <property type="protein sequence ID" value="CAF1107671.1"/>
    <property type="molecule type" value="Genomic_DNA"/>
</dbReference>
<proteinExistence type="predicted"/>
<gene>
    <name evidence="1" type="ORF">OXX778_LOCUS21472</name>
</gene>
<name>A0A814PLD1_9BILA</name>
<reference evidence="1" key="1">
    <citation type="submission" date="2021-02" db="EMBL/GenBank/DDBJ databases">
        <authorList>
            <person name="Nowell W R."/>
        </authorList>
    </citation>
    <scope>NUCLEOTIDE SEQUENCE</scope>
    <source>
        <strain evidence="1">Ploen Becks lab</strain>
    </source>
</reference>
<protein>
    <submittedName>
        <fullName evidence="1">Uncharacterized protein</fullName>
    </submittedName>
</protein>
<dbReference type="OrthoDB" id="7761718at2759"/>
<evidence type="ECO:0000313" key="1">
    <source>
        <dbReference type="EMBL" id="CAF1107671.1"/>
    </source>
</evidence>